<feature type="domain" description="4Fe-4S ferredoxin-type" evidence="7">
    <location>
        <begin position="77"/>
        <end position="106"/>
    </location>
</feature>
<evidence type="ECO:0000256" key="4">
    <source>
        <dbReference type="ARBA" id="ARBA00022982"/>
    </source>
</evidence>
<dbReference type="Pfam" id="PF13247">
    <property type="entry name" value="Fer4_11"/>
    <property type="match status" value="1"/>
</dbReference>
<evidence type="ECO:0000313" key="8">
    <source>
        <dbReference type="EMBL" id="MFC1853035.1"/>
    </source>
</evidence>
<proteinExistence type="predicted"/>
<keyword evidence="5" id="KW-0408">Iron</keyword>
<reference evidence="8 9" key="1">
    <citation type="submission" date="2024-09" db="EMBL/GenBank/DDBJ databases">
        <title>Laminarin stimulates single cell rates of sulfate reduction while oxygen inhibits transcriptomic activity in coastal marine sediment.</title>
        <authorList>
            <person name="Lindsay M."/>
            <person name="Orcutt B."/>
            <person name="Emerson D."/>
            <person name="Stepanauskas R."/>
            <person name="D'Angelo T."/>
        </authorList>
    </citation>
    <scope>NUCLEOTIDE SEQUENCE [LARGE SCALE GENOMIC DNA]</scope>
    <source>
        <strain evidence="8">SAG AM-311-K15</strain>
    </source>
</reference>
<accession>A0ABV6Z3L6</accession>
<dbReference type="Proteomes" id="UP001594351">
    <property type="component" value="Unassembled WGS sequence"/>
</dbReference>
<evidence type="ECO:0000256" key="1">
    <source>
        <dbReference type="ARBA" id="ARBA00022448"/>
    </source>
</evidence>
<dbReference type="SUPFAM" id="SSF54862">
    <property type="entry name" value="4Fe-4S ferredoxins"/>
    <property type="match status" value="1"/>
</dbReference>
<dbReference type="CDD" id="cd10550">
    <property type="entry name" value="DMSOR_beta_like"/>
    <property type="match status" value="1"/>
</dbReference>
<evidence type="ECO:0000256" key="6">
    <source>
        <dbReference type="ARBA" id="ARBA00023014"/>
    </source>
</evidence>
<dbReference type="InterPro" id="IPR017896">
    <property type="entry name" value="4Fe4S_Fe-S-bd"/>
</dbReference>
<name>A0ABV6Z3L6_UNCC1</name>
<dbReference type="PROSITE" id="PS00198">
    <property type="entry name" value="4FE4S_FER_1"/>
    <property type="match status" value="1"/>
</dbReference>
<keyword evidence="4" id="KW-0249">Electron transport</keyword>
<evidence type="ECO:0000313" key="9">
    <source>
        <dbReference type="Proteomes" id="UP001594351"/>
    </source>
</evidence>
<evidence type="ECO:0000256" key="3">
    <source>
        <dbReference type="ARBA" id="ARBA00022723"/>
    </source>
</evidence>
<comment type="caution">
    <text evidence="8">The sequence shown here is derived from an EMBL/GenBank/DDBJ whole genome shotgun (WGS) entry which is preliminary data.</text>
</comment>
<dbReference type="Gene3D" id="3.30.70.20">
    <property type="match status" value="2"/>
</dbReference>
<dbReference type="PANTHER" id="PTHR42859:SF10">
    <property type="entry name" value="DIMETHYLSULFOXIDE REDUCTASE CHAIN B"/>
    <property type="match status" value="1"/>
</dbReference>
<keyword evidence="1" id="KW-0813">Transport</keyword>
<sequence length="162" mass="18294">MKKKLIVDNTVCCGCLSCMTNCSQYHDSHASPESARIKVNLEPFSGVHTIIYCQQCDEAECHQNCPQGAISLSETGNYYEVDYQLCVDCHTCIEVCPYGAMFYNPFRERVMKCDLCHGDPICAQSCFSGALWYGAGDEEQPDKLVSRYFFLEKKKKKANAHD</sequence>
<evidence type="ECO:0000256" key="5">
    <source>
        <dbReference type="ARBA" id="ARBA00023004"/>
    </source>
</evidence>
<protein>
    <submittedName>
        <fullName evidence="8">4Fe-4S dicluster domain-containing protein</fullName>
    </submittedName>
</protein>
<dbReference type="PROSITE" id="PS51379">
    <property type="entry name" value="4FE4S_FER_2"/>
    <property type="match status" value="1"/>
</dbReference>
<dbReference type="InterPro" id="IPR050294">
    <property type="entry name" value="RnfB_subfamily"/>
</dbReference>
<keyword evidence="2" id="KW-0004">4Fe-4S</keyword>
<evidence type="ECO:0000259" key="7">
    <source>
        <dbReference type="PROSITE" id="PS51379"/>
    </source>
</evidence>
<keyword evidence="3" id="KW-0479">Metal-binding</keyword>
<dbReference type="PANTHER" id="PTHR42859">
    <property type="entry name" value="OXIDOREDUCTASE"/>
    <property type="match status" value="1"/>
</dbReference>
<keyword evidence="6" id="KW-0411">Iron-sulfur</keyword>
<evidence type="ECO:0000256" key="2">
    <source>
        <dbReference type="ARBA" id="ARBA00022485"/>
    </source>
</evidence>
<dbReference type="EMBL" id="JBHPBY010000408">
    <property type="protein sequence ID" value="MFC1853035.1"/>
    <property type="molecule type" value="Genomic_DNA"/>
</dbReference>
<dbReference type="InterPro" id="IPR017900">
    <property type="entry name" value="4Fe4S_Fe_S_CS"/>
</dbReference>
<organism evidence="8 9">
    <name type="scientific">candidate division CSSED10-310 bacterium</name>
    <dbReference type="NCBI Taxonomy" id="2855610"/>
    <lineage>
        <taxon>Bacteria</taxon>
        <taxon>Bacteria division CSSED10-310</taxon>
    </lineage>
</organism>
<gene>
    <name evidence="8" type="ORF">ACFL27_22790</name>
</gene>
<keyword evidence="9" id="KW-1185">Reference proteome</keyword>